<evidence type="ECO:0000256" key="1">
    <source>
        <dbReference type="ARBA" id="ARBA00004123"/>
    </source>
</evidence>
<evidence type="ECO:0000259" key="7">
    <source>
        <dbReference type="Pfam" id="PF17682"/>
    </source>
</evidence>
<evidence type="ECO:0000256" key="2">
    <source>
        <dbReference type="ARBA" id="ARBA00023125"/>
    </source>
</evidence>
<feature type="domain" description="Transcription factor IIIC subunit 5 HTH" evidence="6">
    <location>
        <begin position="203"/>
        <end position="360"/>
    </location>
</feature>
<dbReference type="GO" id="GO:0000127">
    <property type="term" value="C:transcription factor TFIIIC complex"/>
    <property type="evidence" value="ECO:0007669"/>
    <property type="project" value="InterPro"/>
</dbReference>
<evidence type="ECO:0000313" key="9">
    <source>
        <dbReference type="Proteomes" id="UP000002035"/>
    </source>
</evidence>
<sequence length="608" mass="68892">MSQNPGERTAPWYPVPSQDIVCVEHPCIVKNVDKAIDTLQGYAGISEMLNASCRDSPLTLMLNPEDVMSRPIRSTSKQTNNVLLKVTVPRRTGRRRKRGSQGPFVHSHRDDVATPTDQLDARELLQRLKENVGRYQVDVVGQVNRTHVFRGRVVGVGLPDFAYSTTGSPFVQKFRETILPFEYDKLKKFELDLSKGAISNVDIIPPPSLSNNEVAFQYLYGFDNNPITRIQMYRSIDPSGQVTTTNTQRALKVVTHLVSYDIPSVPTQPRDNCPPLSGQDQTVHDTVAALRALFDERPAWTRRGLRNQLPTSEKKYALRLAIPYVGYLFRSGPWRDAIFKFGFDPRSSPDFRIYQTLMFRLFPVSAEKEGQDQETAPNAPFTTTTTPLSGRRLTLPRLSYENNSDPALARSHVWTGHPPLSQDGKTWMIIDIEDPIIARLLDPSSPDAHPPRATCDIYSCGWYGNVTLSIVRAIMRMKMTSMMENRTDWPSEQELLPLLSLPSHVEGDEELDKISLAKEGLGPVPTHLLSEIRAVVRNVPWKVDKQRDRFRGAAGTLEKGDRKRVRWEDQQEEDDEGEVGEQEQDDEGDEDEEMEDSDEQEIETQGYE</sequence>
<dbReference type="InterPro" id="IPR042536">
    <property type="entry name" value="TFIIIC_tauA_Sfc1"/>
</dbReference>
<dbReference type="Pfam" id="PF09734">
    <property type="entry name" value="Tau95"/>
    <property type="match status" value="1"/>
</dbReference>
<evidence type="ECO:0000256" key="4">
    <source>
        <dbReference type="ARBA" id="ARBA00023242"/>
    </source>
</evidence>
<dbReference type="InterPro" id="IPR041499">
    <property type="entry name" value="Tfc1/Sfc1_N"/>
</dbReference>
<proteinExistence type="predicted"/>
<evidence type="ECO:0000256" key="3">
    <source>
        <dbReference type="ARBA" id="ARBA00023163"/>
    </source>
</evidence>
<feature type="region of interest" description="Disordered" evidence="5">
    <location>
        <begin position="368"/>
        <end position="387"/>
    </location>
</feature>
<dbReference type="GO" id="GO:0001003">
    <property type="term" value="F:RNA polymerase III type 2 promoter sequence-specific DNA binding"/>
    <property type="evidence" value="ECO:0007669"/>
    <property type="project" value="TreeGrafter"/>
</dbReference>
<comment type="subcellular location">
    <subcellularLocation>
        <location evidence="1">Nucleus</location>
    </subcellularLocation>
</comment>
<dbReference type="Gene3D" id="3.30.200.160">
    <property type="entry name" value="TFIIIC, subcomplex tauA, subunit Sfc1, barrel domain"/>
    <property type="match status" value="1"/>
</dbReference>
<dbReference type="GeneID" id="9227149"/>
<dbReference type="GO" id="GO:0001002">
    <property type="term" value="F:RNA polymerase III type 1 promoter sequence-specific DNA binding"/>
    <property type="evidence" value="ECO:0007669"/>
    <property type="project" value="TreeGrafter"/>
</dbReference>
<dbReference type="STRING" id="554155.C5FVG2"/>
<evidence type="ECO:0000256" key="5">
    <source>
        <dbReference type="SAM" id="MobiDB-lite"/>
    </source>
</evidence>
<dbReference type="GO" id="GO:0005634">
    <property type="term" value="C:nucleus"/>
    <property type="evidence" value="ECO:0007669"/>
    <property type="project" value="UniProtKB-SubCell"/>
</dbReference>
<accession>C5FVG2</accession>
<keyword evidence="9" id="KW-1185">Reference proteome</keyword>
<dbReference type="eggNOG" id="KOG2473">
    <property type="taxonomic scope" value="Eukaryota"/>
</dbReference>
<feature type="region of interest" description="Disordered" evidence="5">
    <location>
        <begin position="90"/>
        <end position="117"/>
    </location>
</feature>
<keyword evidence="3" id="KW-0804">Transcription</keyword>
<dbReference type="GO" id="GO:0006384">
    <property type="term" value="P:transcription initiation at RNA polymerase III promoter"/>
    <property type="evidence" value="ECO:0007669"/>
    <property type="project" value="InterPro"/>
</dbReference>
<feature type="compositionally biased region" description="Acidic residues" evidence="5">
    <location>
        <begin position="570"/>
        <end position="602"/>
    </location>
</feature>
<dbReference type="Proteomes" id="UP000002035">
    <property type="component" value="Unassembled WGS sequence"/>
</dbReference>
<keyword evidence="2" id="KW-0238">DNA-binding</keyword>
<protein>
    <submittedName>
        <fullName evidence="8">Transcription factor tau subunit sfc1</fullName>
    </submittedName>
</protein>
<dbReference type="RefSeq" id="XP_002844751.1">
    <property type="nucleotide sequence ID" value="XM_002844705.1"/>
</dbReference>
<dbReference type="Pfam" id="PF17682">
    <property type="entry name" value="Tau95_N"/>
    <property type="match status" value="1"/>
</dbReference>
<gene>
    <name evidence="8" type="ORF">MCYG_06715</name>
</gene>
<feature type="domain" description="Transcription factor IIIC subunit Tfc1/Sfc1 triple barrel" evidence="7">
    <location>
        <begin position="21"/>
        <end position="151"/>
    </location>
</feature>
<reference evidence="9" key="1">
    <citation type="journal article" date="2012" name="MBio">
        <title>Comparative genome analysis of Trichophyton rubrum and related dermatophytes reveals candidate genes involved in infection.</title>
        <authorList>
            <person name="Martinez D.A."/>
            <person name="Oliver B.G."/>
            <person name="Graeser Y."/>
            <person name="Goldberg J.M."/>
            <person name="Li W."/>
            <person name="Martinez-Rossi N.M."/>
            <person name="Monod M."/>
            <person name="Shelest E."/>
            <person name="Barton R.C."/>
            <person name="Birch E."/>
            <person name="Brakhage A.A."/>
            <person name="Chen Z."/>
            <person name="Gurr S.J."/>
            <person name="Heiman D."/>
            <person name="Heitman J."/>
            <person name="Kosti I."/>
            <person name="Rossi A."/>
            <person name="Saif S."/>
            <person name="Samalova M."/>
            <person name="Saunders C.W."/>
            <person name="Shea T."/>
            <person name="Summerbell R.C."/>
            <person name="Xu J."/>
            <person name="Young S."/>
            <person name="Zeng Q."/>
            <person name="Birren B.W."/>
            <person name="Cuomo C.A."/>
            <person name="White T.C."/>
        </authorList>
    </citation>
    <scope>NUCLEOTIDE SEQUENCE [LARGE SCALE GENOMIC DNA]</scope>
    <source>
        <strain evidence="9">ATCC MYA-4605 / CBS 113480</strain>
    </source>
</reference>
<dbReference type="OrthoDB" id="5598268at2759"/>
<evidence type="ECO:0000313" key="8">
    <source>
        <dbReference type="EMBL" id="EEQ33896.1"/>
    </source>
</evidence>
<dbReference type="PANTHER" id="PTHR13230">
    <property type="entry name" value="GENERAL TRANSCRIPTION FACTOR IIIC, POLYPEPTIDE 5"/>
    <property type="match status" value="1"/>
</dbReference>
<dbReference type="VEuPathDB" id="FungiDB:MCYG_06715"/>
<dbReference type="EMBL" id="DS995706">
    <property type="protein sequence ID" value="EEQ33896.1"/>
    <property type="molecule type" value="Genomic_DNA"/>
</dbReference>
<evidence type="ECO:0000259" key="6">
    <source>
        <dbReference type="Pfam" id="PF09734"/>
    </source>
</evidence>
<dbReference type="InterPro" id="IPR019136">
    <property type="entry name" value="TF_IIIC_su-5_HTH"/>
</dbReference>
<keyword evidence="4" id="KW-0539">Nucleus</keyword>
<dbReference type="PANTHER" id="PTHR13230:SF5">
    <property type="entry name" value="GENERAL TRANSCRIPTION FACTOR 3C POLYPEPTIDE 5"/>
    <property type="match status" value="1"/>
</dbReference>
<dbReference type="AlphaFoldDB" id="C5FVG2"/>
<feature type="region of interest" description="Disordered" evidence="5">
    <location>
        <begin position="552"/>
        <end position="608"/>
    </location>
</feature>
<dbReference type="OMA" id="PPEYFVR"/>
<organism evidence="8 9">
    <name type="scientific">Arthroderma otae (strain ATCC MYA-4605 / CBS 113480)</name>
    <name type="common">Microsporum canis</name>
    <dbReference type="NCBI Taxonomy" id="554155"/>
    <lineage>
        <taxon>Eukaryota</taxon>
        <taxon>Fungi</taxon>
        <taxon>Dikarya</taxon>
        <taxon>Ascomycota</taxon>
        <taxon>Pezizomycotina</taxon>
        <taxon>Eurotiomycetes</taxon>
        <taxon>Eurotiomycetidae</taxon>
        <taxon>Onygenales</taxon>
        <taxon>Arthrodermataceae</taxon>
        <taxon>Microsporum</taxon>
    </lineage>
</organism>
<dbReference type="HOGENOM" id="CLU_016809_3_0_1"/>
<dbReference type="InterPro" id="IPR040454">
    <property type="entry name" value="TF_IIIC_Tfc1/Sfc1"/>
</dbReference>
<name>C5FVG2_ARTOC</name>
<feature type="compositionally biased region" description="Basic and acidic residues" evidence="5">
    <location>
        <begin position="558"/>
        <end position="569"/>
    </location>
</feature>